<evidence type="ECO:0000259" key="1">
    <source>
        <dbReference type="Pfam" id="PF06114"/>
    </source>
</evidence>
<keyword evidence="3" id="KW-1185">Reference proteome</keyword>
<organism evidence="2 3">
    <name type="scientific">Desulfocucumis palustris</name>
    <dbReference type="NCBI Taxonomy" id="1898651"/>
    <lineage>
        <taxon>Bacteria</taxon>
        <taxon>Bacillati</taxon>
        <taxon>Bacillota</taxon>
        <taxon>Clostridia</taxon>
        <taxon>Eubacteriales</taxon>
        <taxon>Desulfocucumaceae</taxon>
        <taxon>Desulfocucumis</taxon>
    </lineage>
</organism>
<reference evidence="3" key="1">
    <citation type="submission" date="2018-02" db="EMBL/GenBank/DDBJ databases">
        <title>Genome sequence of Desulfocucumis palustris strain NAW-5.</title>
        <authorList>
            <person name="Watanabe M."/>
            <person name="Kojima H."/>
            <person name="Fukui M."/>
        </authorList>
    </citation>
    <scope>NUCLEOTIDE SEQUENCE [LARGE SCALE GENOMIC DNA]</scope>
    <source>
        <strain evidence="3">NAW-5</strain>
    </source>
</reference>
<accession>A0A2L2XCB9</accession>
<gene>
    <name evidence="2" type="ORF">DCCM_3090</name>
</gene>
<dbReference type="Pfam" id="PF06114">
    <property type="entry name" value="Peptidase_M78"/>
    <property type="match status" value="1"/>
</dbReference>
<dbReference type="Gene3D" id="1.10.10.2910">
    <property type="match status" value="1"/>
</dbReference>
<dbReference type="PANTHER" id="PTHR43236:SF2">
    <property type="entry name" value="BLL0069 PROTEIN"/>
    <property type="match status" value="1"/>
</dbReference>
<evidence type="ECO:0000313" key="2">
    <source>
        <dbReference type="EMBL" id="GBF33979.1"/>
    </source>
</evidence>
<comment type="caution">
    <text evidence="2">The sequence shown here is derived from an EMBL/GenBank/DDBJ whole genome shotgun (WGS) entry which is preliminary data.</text>
</comment>
<dbReference type="InterPro" id="IPR010359">
    <property type="entry name" value="IrrE_HExxH"/>
</dbReference>
<name>A0A2L2XCB9_9FIRM</name>
<dbReference type="OrthoDB" id="42613at2"/>
<feature type="domain" description="IrrE N-terminal-like" evidence="1">
    <location>
        <begin position="80"/>
        <end position="150"/>
    </location>
</feature>
<dbReference type="RefSeq" id="WP_104372298.1">
    <property type="nucleotide sequence ID" value="NZ_BFAV01000125.1"/>
</dbReference>
<evidence type="ECO:0000313" key="3">
    <source>
        <dbReference type="Proteomes" id="UP000239549"/>
    </source>
</evidence>
<proteinExistence type="predicted"/>
<protein>
    <recommendedName>
        <fullName evidence="1">IrrE N-terminal-like domain-containing protein</fullName>
    </recommendedName>
</protein>
<dbReference type="Proteomes" id="UP000239549">
    <property type="component" value="Unassembled WGS sequence"/>
</dbReference>
<dbReference type="InterPro" id="IPR052345">
    <property type="entry name" value="Rad_response_metalloprotease"/>
</dbReference>
<sequence length="289" mass="33568">MQPPTKLDNQQISKIRDLVEEKRRTLGYIGKAAIAKDIFAILENMNILLLEYPIESEGKKPAFSAALMYSKVGDKELIFMGLNTADYFDRQIFAVAHELYHFFTITGSHLSRVTEVDSPIEVEANRFAAELLLPQNVLESLIFSEFKDSSLQKIQIKTLLRFVARLQCAWWLPYRSIVRRFMEIGAISEQQFEQLYSINERDMVGEYGRMGKAINNEIFWKLNTKTNNIGTSPKNIEVIIRNFEDNIIDEDKFLNTLSLFDKKPDDYGYTIEVSVEDVNEFEEFFNRRG</sequence>
<dbReference type="EMBL" id="BFAV01000125">
    <property type="protein sequence ID" value="GBF33979.1"/>
    <property type="molecule type" value="Genomic_DNA"/>
</dbReference>
<dbReference type="PANTHER" id="PTHR43236">
    <property type="entry name" value="ANTITOXIN HIGA1"/>
    <property type="match status" value="1"/>
</dbReference>
<dbReference type="AlphaFoldDB" id="A0A2L2XCB9"/>